<evidence type="ECO:0000313" key="1">
    <source>
        <dbReference type="EMBL" id="MEQ2187957.1"/>
    </source>
</evidence>
<dbReference type="Proteomes" id="UP001476798">
    <property type="component" value="Unassembled WGS sequence"/>
</dbReference>
<sequence>MAQETNACFIIDAHKARMRCRCLGNTRGSSISSLSVKHYGDTTAPHRFRNGVRVSKCFLRLYGEPEGRRWEPPEAHCPD</sequence>
<dbReference type="EMBL" id="JAHRIO010090540">
    <property type="protein sequence ID" value="MEQ2187957.1"/>
    <property type="molecule type" value="Genomic_DNA"/>
</dbReference>
<reference evidence="1 2" key="1">
    <citation type="submission" date="2021-06" db="EMBL/GenBank/DDBJ databases">
        <authorList>
            <person name="Palmer J.M."/>
        </authorList>
    </citation>
    <scope>NUCLEOTIDE SEQUENCE [LARGE SCALE GENOMIC DNA]</scope>
    <source>
        <strain evidence="1 2">GA_2019</strain>
        <tissue evidence="1">Muscle</tissue>
    </source>
</reference>
<comment type="caution">
    <text evidence="1">The sequence shown here is derived from an EMBL/GenBank/DDBJ whole genome shotgun (WGS) entry which is preliminary data.</text>
</comment>
<protein>
    <submittedName>
        <fullName evidence="1">Uncharacterized protein</fullName>
    </submittedName>
</protein>
<name>A0ABV0PXJ0_9TELE</name>
<gene>
    <name evidence="1" type="ORF">GOODEAATRI_010057</name>
</gene>
<organism evidence="1 2">
    <name type="scientific">Goodea atripinnis</name>
    <dbReference type="NCBI Taxonomy" id="208336"/>
    <lineage>
        <taxon>Eukaryota</taxon>
        <taxon>Metazoa</taxon>
        <taxon>Chordata</taxon>
        <taxon>Craniata</taxon>
        <taxon>Vertebrata</taxon>
        <taxon>Euteleostomi</taxon>
        <taxon>Actinopterygii</taxon>
        <taxon>Neopterygii</taxon>
        <taxon>Teleostei</taxon>
        <taxon>Neoteleostei</taxon>
        <taxon>Acanthomorphata</taxon>
        <taxon>Ovalentaria</taxon>
        <taxon>Atherinomorphae</taxon>
        <taxon>Cyprinodontiformes</taxon>
        <taxon>Goodeidae</taxon>
        <taxon>Goodea</taxon>
    </lineage>
</organism>
<proteinExistence type="predicted"/>
<evidence type="ECO:0000313" key="2">
    <source>
        <dbReference type="Proteomes" id="UP001476798"/>
    </source>
</evidence>
<keyword evidence="2" id="KW-1185">Reference proteome</keyword>
<accession>A0ABV0PXJ0</accession>